<dbReference type="InterPro" id="IPR019826">
    <property type="entry name" value="Carboxylesterase_B_AS"/>
</dbReference>
<keyword evidence="5" id="KW-0325">Glycoprotein</keyword>
<evidence type="ECO:0000256" key="4">
    <source>
        <dbReference type="ARBA" id="ARBA00023157"/>
    </source>
</evidence>
<name>A0A0K8TV95_EPIPO</name>
<dbReference type="InterPro" id="IPR002018">
    <property type="entry name" value="CarbesteraseB"/>
</dbReference>
<evidence type="ECO:0000256" key="2">
    <source>
        <dbReference type="ARBA" id="ARBA00022487"/>
    </source>
</evidence>
<dbReference type="SUPFAM" id="SSF53474">
    <property type="entry name" value="alpha/beta-Hydrolases"/>
    <property type="match status" value="1"/>
</dbReference>
<keyword evidence="2" id="KW-0719">Serine esterase</keyword>
<keyword evidence="3 6" id="KW-0378">Hydrolase</keyword>
<evidence type="ECO:0000313" key="8">
    <source>
        <dbReference type="EMBL" id="JAI18186.1"/>
    </source>
</evidence>
<keyword evidence="4" id="KW-1015">Disulfide bond</keyword>
<evidence type="ECO:0000256" key="5">
    <source>
        <dbReference type="ARBA" id="ARBA00023180"/>
    </source>
</evidence>
<protein>
    <recommendedName>
        <fullName evidence="6">Carboxylic ester hydrolase</fullName>
        <ecNumber evidence="6">3.1.1.-</ecNumber>
    </recommendedName>
</protein>
<dbReference type="PANTHER" id="PTHR11559">
    <property type="entry name" value="CARBOXYLESTERASE"/>
    <property type="match status" value="1"/>
</dbReference>
<dbReference type="InterPro" id="IPR029058">
    <property type="entry name" value="AB_hydrolase_fold"/>
</dbReference>
<evidence type="ECO:0000256" key="6">
    <source>
        <dbReference type="RuleBase" id="RU361235"/>
    </source>
</evidence>
<dbReference type="EMBL" id="GCVX01000044">
    <property type="protein sequence ID" value="JAI18186.1"/>
    <property type="molecule type" value="Transcribed_RNA"/>
</dbReference>
<dbReference type="GO" id="GO:0052689">
    <property type="term" value="F:carboxylic ester hydrolase activity"/>
    <property type="evidence" value="ECO:0007669"/>
    <property type="project" value="UniProtKB-KW"/>
</dbReference>
<feature type="chain" id="PRO_5005393659" description="Carboxylic ester hydrolase" evidence="6">
    <location>
        <begin position="19"/>
        <end position="538"/>
    </location>
</feature>
<dbReference type="Pfam" id="PF00135">
    <property type="entry name" value="COesterase"/>
    <property type="match status" value="1"/>
</dbReference>
<evidence type="ECO:0000259" key="7">
    <source>
        <dbReference type="Pfam" id="PF00135"/>
    </source>
</evidence>
<dbReference type="PROSITE" id="PS00122">
    <property type="entry name" value="CARBOXYLESTERASE_B_1"/>
    <property type="match status" value="1"/>
</dbReference>
<dbReference type="InterPro" id="IPR050309">
    <property type="entry name" value="Type-B_Carboxylest/Lipase"/>
</dbReference>
<dbReference type="ESTHER" id="epipo-a0a0k8tv95">
    <property type="family name" value="Carb_B_Arthropoda"/>
</dbReference>
<comment type="similarity">
    <text evidence="1 6">Belongs to the type-B carboxylesterase/lipase family.</text>
</comment>
<dbReference type="EC" id="3.1.1.-" evidence="6"/>
<evidence type="ECO:0000256" key="1">
    <source>
        <dbReference type="ARBA" id="ARBA00005964"/>
    </source>
</evidence>
<sequence>MISAKWLVLWSLWAARLARQPTAPLRVSGGRLRGSVAPDGSHAAYLGIPYATITPENRFKDPGPEPKWDGIFEAYNDNVKCTQRSNSHVMGQEDCLVVNVHAPLGATSPLPVLVFIHGGGFRDGSGSPALYGPQHLVKQGVILVTFNYRLEVMGFLCLGTKDAPGNMGMKDQVAALQWVRRNIRAFGGDPDNVTLFGESAGAASVSLHLISPMSKGLFHKAIMQSGTALAPWSLQFEPVNIAKAFVKSLSYTTESTEEIYKILMTKSAKELLSTRVPRKKGDITQSENIFVPCVERKVPGVEQFLPDSPYNLMSRGQFLKIPMIVGYNNAEGYLFVGKENDTTLSQLDFAQALPRDLLIPNEDDKLKLASELKHLYMGDKDVSKETLEQLSSFEGDLGITYPVLSTIDLLIKTNTQHIFTYRLDYDGWLNVAKAYFGFMRSPGATHADDLFYMFKPFFPTLHMFERDMLDKVTSMWTNFAKFGDPTPEYTTRLPIWLPTDSADPYVFVIDKKFSRSPLWEDKNMLFWNQTYSKFRRKH</sequence>
<feature type="signal peptide" evidence="6">
    <location>
        <begin position="1"/>
        <end position="18"/>
    </location>
</feature>
<dbReference type="Gene3D" id="3.40.50.1820">
    <property type="entry name" value="alpha/beta hydrolase"/>
    <property type="match status" value="1"/>
</dbReference>
<proteinExistence type="inferred from homology"/>
<organism evidence="8">
    <name type="scientific">Epiphyas postvittana</name>
    <name type="common">Light brown apple moth</name>
    <dbReference type="NCBI Taxonomy" id="65032"/>
    <lineage>
        <taxon>Eukaryota</taxon>
        <taxon>Metazoa</taxon>
        <taxon>Ecdysozoa</taxon>
        <taxon>Arthropoda</taxon>
        <taxon>Hexapoda</taxon>
        <taxon>Insecta</taxon>
        <taxon>Pterygota</taxon>
        <taxon>Neoptera</taxon>
        <taxon>Endopterygota</taxon>
        <taxon>Lepidoptera</taxon>
        <taxon>Glossata</taxon>
        <taxon>Ditrysia</taxon>
        <taxon>Tortricoidea</taxon>
        <taxon>Tortricidae</taxon>
        <taxon>Tortricinae</taxon>
        <taxon>Epiphyas</taxon>
    </lineage>
</organism>
<evidence type="ECO:0000256" key="3">
    <source>
        <dbReference type="ARBA" id="ARBA00022801"/>
    </source>
</evidence>
<accession>A0A0K8TV95</accession>
<dbReference type="AlphaFoldDB" id="A0A0K8TV95"/>
<keyword evidence="6" id="KW-0732">Signal</keyword>
<reference evidence="8" key="1">
    <citation type="journal article" date="2015" name="PLoS ONE">
        <title>The Peripheral Olfactory Repertoire of the Lightbrown Apple Moth, Epiphyas postvittana.</title>
        <authorList>
            <person name="Corcoran J.A."/>
            <person name="Jordan M.D."/>
            <person name="Thrimawithana A.H."/>
            <person name="Crowhurst R.N."/>
            <person name="Newcomb R.D."/>
        </authorList>
    </citation>
    <scope>NUCLEOTIDE SEQUENCE</scope>
</reference>
<feature type="domain" description="Carboxylesterase type B" evidence="7">
    <location>
        <begin position="25"/>
        <end position="514"/>
    </location>
</feature>